<dbReference type="InterPro" id="IPR043519">
    <property type="entry name" value="NT_sf"/>
</dbReference>
<dbReference type="Proteomes" id="UP000019141">
    <property type="component" value="Unassembled WGS sequence"/>
</dbReference>
<dbReference type="HAMAP" id="MF_00277">
    <property type="entry name" value="PII_uridylyl_transf"/>
    <property type="match status" value="1"/>
</dbReference>
<feature type="domain" description="HD" evidence="6">
    <location>
        <begin position="492"/>
        <end position="594"/>
    </location>
</feature>
<protein>
    <recommendedName>
        <fullName evidence="6">HD domain-containing protein</fullName>
    </recommendedName>
</protein>
<dbReference type="Gene3D" id="1.10.3090.10">
    <property type="entry name" value="cca-adding enzyme, domain 2"/>
    <property type="match status" value="1"/>
</dbReference>
<reference evidence="7 8" key="1">
    <citation type="journal article" date="2014" name="Nature">
        <title>An environmental bacterial taxon with a large and distinct metabolic repertoire.</title>
        <authorList>
            <person name="Wilson M.C."/>
            <person name="Mori T."/>
            <person name="Ruckert C."/>
            <person name="Uria A.R."/>
            <person name="Helf M.J."/>
            <person name="Takada K."/>
            <person name="Gernert C."/>
            <person name="Steffens U.A."/>
            <person name="Heycke N."/>
            <person name="Schmitt S."/>
            <person name="Rinke C."/>
            <person name="Helfrich E.J."/>
            <person name="Brachmann A.O."/>
            <person name="Gurgui C."/>
            <person name="Wakimoto T."/>
            <person name="Kracht M."/>
            <person name="Crusemann M."/>
            <person name="Hentschel U."/>
            <person name="Abe I."/>
            <person name="Matsunaga S."/>
            <person name="Kalinowski J."/>
            <person name="Takeyama H."/>
            <person name="Piel J."/>
        </authorList>
    </citation>
    <scope>NUCLEOTIDE SEQUENCE [LARGE SCALE GENOMIC DNA]</scope>
    <source>
        <strain evidence="8">TSY1</strain>
    </source>
</reference>
<dbReference type="AlphaFoldDB" id="W4LR84"/>
<dbReference type="Gene3D" id="3.30.460.10">
    <property type="entry name" value="Beta Polymerase, domain 2"/>
    <property type="match status" value="1"/>
</dbReference>
<dbReference type="SUPFAM" id="SSF81891">
    <property type="entry name" value="Poly A polymerase C-terminal region-like"/>
    <property type="match status" value="1"/>
</dbReference>
<evidence type="ECO:0000256" key="2">
    <source>
        <dbReference type="ARBA" id="ARBA00022695"/>
    </source>
</evidence>
<gene>
    <name evidence="7" type="ORF">ETSY1_11415</name>
</gene>
<organism evidence="7 8">
    <name type="scientific">Entotheonella factor</name>
    <dbReference type="NCBI Taxonomy" id="1429438"/>
    <lineage>
        <taxon>Bacteria</taxon>
        <taxon>Pseudomonadati</taxon>
        <taxon>Nitrospinota/Tectimicrobiota group</taxon>
        <taxon>Candidatus Tectimicrobiota</taxon>
        <taxon>Candidatus Entotheonellia</taxon>
        <taxon>Candidatus Entotheonellales</taxon>
        <taxon>Candidatus Entotheonellaceae</taxon>
        <taxon>Candidatus Entotheonella</taxon>
    </lineage>
</organism>
<evidence type="ECO:0000313" key="7">
    <source>
        <dbReference type="EMBL" id="ETX00380.1"/>
    </source>
</evidence>
<accession>W4LR84</accession>
<sequence length="613" mass="69099">MADLSQPTQAPSAPRSFASLLDRSYSRAEFLQHLKALIATAQERIRYEHEGGMRGRNVVRHLTALVDDVVRTIFNYCLQQQKMTDPQCVVLALGGYGRGELNPHSDIDLMFLSPKEPPDTLIRETLYLLWDVGYTLGHSVRSRRDAIKMAHNDLSTHTAMLEGRYIEGDQELFQWFQDEIGHRRFTQRRRQSFVRQKAEECQQRHGAFAHTVNQMEPNIKEGPGGLRDYHNALWLGLAAFEAGSLDKLVDRGLLRQDERQAAEEALDFLFRARNALHYLSGRKNDLLSVDVQEKIAAELGFEPDAHKLAVEHFLKAYYVHANSIHDLCLIVQDAATHAPAPPLGSWFTFKRPKLVEAGFVVTDGYLSHTDETIETQLTANPLLLLQAFVIANHHGAKLSPDLSRAIRNQASLLATESMRRSPEVKKLFFQILGQKHAAPTLRALHRHGILEAYIPEFAPLTCLVQYDLYHRYTVEEHTFHCIEALECLGDTTDVSLRTLAELYERLTPHDKALITLALVLHDLGKDVGPGHASHVYRSGELSTPICERLGLSEAEDQLIQVLVVNHLVMNHLAQRRDITDVKVISDFADVVGSVPHLEQLYLLTFADTSGVGP</sequence>
<dbReference type="EMBL" id="AZHW01000347">
    <property type="protein sequence ID" value="ETX00380.1"/>
    <property type="molecule type" value="Genomic_DNA"/>
</dbReference>
<dbReference type="InterPro" id="IPR010043">
    <property type="entry name" value="UTase/UR"/>
</dbReference>
<dbReference type="InterPro" id="IPR005190">
    <property type="entry name" value="GlnE_rpt_dom"/>
</dbReference>
<keyword evidence="2" id="KW-0548">Nucleotidyltransferase</keyword>
<comment type="caution">
    <text evidence="7">The sequence shown here is derived from an EMBL/GenBank/DDBJ whole genome shotgun (WGS) entry which is preliminary data.</text>
</comment>
<dbReference type="SUPFAM" id="SSF81301">
    <property type="entry name" value="Nucleotidyltransferase"/>
    <property type="match status" value="1"/>
</dbReference>
<keyword evidence="4" id="KW-0460">Magnesium</keyword>
<dbReference type="HOGENOM" id="CLU_012833_0_0_7"/>
<keyword evidence="8" id="KW-1185">Reference proteome</keyword>
<evidence type="ECO:0000313" key="8">
    <source>
        <dbReference type="Proteomes" id="UP000019141"/>
    </source>
</evidence>
<dbReference type="InterPro" id="IPR006674">
    <property type="entry name" value="HD_domain"/>
</dbReference>
<evidence type="ECO:0000256" key="5">
    <source>
        <dbReference type="ARBA" id="ARBA00023268"/>
    </source>
</evidence>
<dbReference type="PANTHER" id="PTHR47320">
    <property type="entry name" value="BIFUNCTIONAL URIDYLYLTRANSFERASE/URIDYLYL-REMOVING ENZYME"/>
    <property type="match status" value="1"/>
</dbReference>
<feature type="non-terminal residue" evidence="7">
    <location>
        <position position="613"/>
    </location>
</feature>
<dbReference type="PROSITE" id="PS51831">
    <property type="entry name" value="HD"/>
    <property type="match status" value="1"/>
</dbReference>
<dbReference type="GO" id="GO:0008773">
    <property type="term" value="F:[protein-PII] uridylyltransferase activity"/>
    <property type="evidence" value="ECO:0007669"/>
    <property type="project" value="InterPro"/>
</dbReference>
<evidence type="ECO:0000256" key="4">
    <source>
        <dbReference type="ARBA" id="ARBA00022842"/>
    </source>
</evidence>
<dbReference type="GO" id="GO:0008882">
    <property type="term" value="F:[glutamate-ammonia-ligase] adenylyltransferase activity"/>
    <property type="evidence" value="ECO:0007669"/>
    <property type="project" value="InterPro"/>
</dbReference>
<dbReference type="InterPro" id="IPR013546">
    <property type="entry name" value="PII_UdlTrfase/GS_AdlTrfase"/>
</dbReference>
<dbReference type="PANTHER" id="PTHR47320:SF1">
    <property type="entry name" value="BIFUNCTIONAL URIDYLYLTRANSFERASE_URIDYLYL-REMOVING ENZYME"/>
    <property type="match status" value="1"/>
</dbReference>
<dbReference type="Gene3D" id="1.20.120.330">
    <property type="entry name" value="Nucleotidyltransferases domain 2"/>
    <property type="match status" value="1"/>
</dbReference>
<dbReference type="Pfam" id="PF01966">
    <property type="entry name" value="HD"/>
    <property type="match status" value="1"/>
</dbReference>
<dbReference type="Pfam" id="PF03710">
    <property type="entry name" value="GlnE"/>
    <property type="match status" value="1"/>
</dbReference>
<evidence type="ECO:0000259" key="6">
    <source>
        <dbReference type="PROSITE" id="PS51831"/>
    </source>
</evidence>
<dbReference type="CDD" id="cd05401">
    <property type="entry name" value="NT_GlnE_GlnD_like"/>
    <property type="match status" value="1"/>
</dbReference>
<keyword evidence="1" id="KW-0808">Transferase</keyword>
<proteinExistence type="inferred from homology"/>
<dbReference type="GO" id="GO:0016787">
    <property type="term" value="F:hydrolase activity"/>
    <property type="evidence" value="ECO:0007669"/>
    <property type="project" value="UniProtKB-KW"/>
</dbReference>
<keyword evidence="3" id="KW-0378">Hydrolase</keyword>
<dbReference type="SUPFAM" id="SSF81593">
    <property type="entry name" value="Nucleotidyltransferase substrate binding subunit/domain"/>
    <property type="match status" value="1"/>
</dbReference>
<evidence type="ECO:0000256" key="1">
    <source>
        <dbReference type="ARBA" id="ARBA00022679"/>
    </source>
</evidence>
<evidence type="ECO:0000256" key="3">
    <source>
        <dbReference type="ARBA" id="ARBA00022801"/>
    </source>
</evidence>
<dbReference type="Pfam" id="PF08335">
    <property type="entry name" value="GlnD_UR_UTase"/>
    <property type="match status" value="1"/>
</dbReference>
<keyword evidence="5" id="KW-0511">Multifunctional enzyme</keyword>
<name>W4LR84_ENTF1</name>